<evidence type="ECO:0000256" key="1">
    <source>
        <dbReference type="ARBA" id="ARBA00007274"/>
    </source>
</evidence>
<evidence type="ECO:0000313" key="5">
    <source>
        <dbReference type="EMBL" id="PSU50932.1"/>
    </source>
</evidence>
<sequence length="163" mass="17660">MMFNVIIRKSVNLIKNIHQKSTYKLLYTKYGIGNENFLQGKGCEIYGDGCFYVGEYSYCGNLGGFQVVKGHKITIGSNVAISHNVRIYTSNRNAEYFLTGNGEKISSGNVTIGNNVWIGANVFITEGVTIDDNVVIGANSVITNDISSGCVVGGVPGKVIKKY</sequence>
<evidence type="ECO:0000256" key="2">
    <source>
        <dbReference type="ARBA" id="ARBA00022679"/>
    </source>
</evidence>
<dbReference type="PANTHER" id="PTHR23416:SF23">
    <property type="entry name" value="ACETYLTRANSFERASE C18B11.09C-RELATED"/>
    <property type="match status" value="1"/>
</dbReference>
<dbReference type="InterPro" id="IPR051159">
    <property type="entry name" value="Hexapeptide_acetyltransf"/>
</dbReference>
<dbReference type="OrthoDB" id="9815592at2"/>
<reference evidence="5 6" key="1">
    <citation type="submission" date="2018-01" db="EMBL/GenBank/DDBJ databases">
        <title>Whole genome sequencing of Histamine producing bacteria.</title>
        <authorList>
            <person name="Butler K."/>
        </authorList>
    </citation>
    <scope>NUCLEOTIDE SEQUENCE [LARGE SCALE GENOMIC DNA]</scope>
    <source>
        <strain evidence="5 6">JCM 12947</strain>
    </source>
</reference>
<organism evidence="5 6">
    <name type="scientific">Photobacterium frigidiphilum</name>
    <dbReference type="NCBI Taxonomy" id="264736"/>
    <lineage>
        <taxon>Bacteria</taxon>
        <taxon>Pseudomonadati</taxon>
        <taxon>Pseudomonadota</taxon>
        <taxon>Gammaproteobacteria</taxon>
        <taxon>Vibrionales</taxon>
        <taxon>Vibrionaceae</taxon>
        <taxon>Photobacterium</taxon>
    </lineage>
</organism>
<dbReference type="InterPro" id="IPR018357">
    <property type="entry name" value="Hexapep_transf_CS"/>
</dbReference>
<comment type="similarity">
    <text evidence="1">Belongs to the transferase hexapeptide repeat family.</text>
</comment>
<accession>A0A2T3JPF5</accession>
<comment type="caution">
    <text evidence="5">The sequence shown here is derived from an EMBL/GenBank/DDBJ whole genome shotgun (WGS) entry which is preliminary data.</text>
</comment>
<dbReference type="PANTHER" id="PTHR23416">
    <property type="entry name" value="SIALIC ACID SYNTHASE-RELATED"/>
    <property type="match status" value="1"/>
</dbReference>
<proteinExistence type="inferred from homology"/>
<evidence type="ECO:0000256" key="3">
    <source>
        <dbReference type="ARBA" id="ARBA00022737"/>
    </source>
</evidence>
<keyword evidence="4 5" id="KW-0012">Acyltransferase</keyword>
<keyword evidence="3" id="KW-0677">Repeat</keyword>
<dbReference type="Pfam" id="PF00132">
    <property type="entry name" value="Hexapep"/>
    <property type="match status" value="1"/>
</dbReference>
<protein>
    <submittedName>
        <fullName evidence="5">Acyltransferase</fullName>
    </submittedName>
</protein>
<evidence type="ECO:0000313" key="6">
    <source>
        <dbReference type="Proteomes" id="UP000240987"/>
    </source>
</evidence>
<name>A0A2T3JPF5_9GAMM</name>
<dbReference type="AlphaFoldDB" id="A0A2T3JPF5"/>
<dbReference type="InterPro" id="IPR011004">
    <property type="entry name" value="Trimer_LpxA-like_sf"/>
</dbReference>
<keyword evidence="6" id="KW-1185">Reference proteome</keyword>
<dbReference type="PROSITE" id="PS00101">
    <property type="entry name" value="HEXAPEP_TRANSFERASES"/>
    <property type="match status" value="1"/>
</dbReference>
<dbReference type="Gene3D" id="2.160.10.10">
    <property type="entry name" value="Hexapeptide repeat proteins"/>
    <property type="match status" value="1"/>
</dbReference>
<dbReference type="GO" id="GO:0008374">
    <property type="term" value="F:O-acyltransferase activity"/>
    <property type="evidence" value="ECO:0007669"/>
    <property type="project" value="TreeGrafter"/>
</dbReference>
<dbReference type="GO" id="GO:0005829">
    <property type="term" value="C:cytosol"/>
    <property type="evidence" value="ECO:0007669"/>
    <property type="project" value="TreeGrafter"/>
</dbReference>
<dbReference type="InterPro" id="IPR001451">
    <property type="entry name" value="Hexapep"/>
</dbReference>
<dbReference type="RefSeq" id="WP_107241333.1">
    <property type="nucleotide sequence ID" value="NZ_PYMJ01000002.1"/>
</dbReference>
<dbReference type="EMBL" id="PYMJ01000002">
    <property type="protein sequence ID" value="PSU50932.1"/>
    <property type="molecule type" value="Genomic_DNA"/>
</dbReference>
<evidence type="ECO:0000256" key="4">
    <source>
        <dbReference type="ARBA" id="ARBA00023315"/>
    </source>
</evidence>
<gene>
    <name evidence="5" type="ORF">C9J12_02905</name>
</gene>
<keyword evidence="2 5" id="KW-0808">Transferase</keyword>
<dbReference type="SUPFAM" id="SSF51161">
    <property type="entry name" value="Trimeric LpxA-like enzymes"/>
    <property type="match status" value="1"/>
</dbReference>
<dbReference type="Proteomes" id="UP000240987">
    <property type="component" value="Unassembled WGS sequence"/>
</dbReference>
<dbReference type="CDD" id="cd04647">
    <property type="entry name" value="LbH_MAT_like"/>
    <property type="match status" value="1"/>
</dbReference>